<evidence type="ECO:0000256" key="1">
    <source>
        <dbReference type="ARBA" id="ARBA00023015"/>
    </source>
</evidence>
<feature type="domain" description="HTH araC/xylS-type" evidence="4">
    <location>
        <begin position="210"/>
        <end position="310"/>
    </location>
</feature>
<keyword evidence="1" id="KW-0805">Transcription regulation</keyword>
<dbReference type="SMART" id="SM00342">
    <property type="entry name" value="HTH_ARAC"/>
    <property type="match status" value="1"/>
</dbReference>
<keyword evidence="6" id="KW-1185">Reference proteome</keyword>
<dbReference type="InterPro" id="IPR050204">
    <property type="entry name" value="AraC_XylS_family_regulators"/>
</dbReference>
<dbReference type="InterPro" id="IPR009057">
    <property type="entry name" value="Homeodomain-like_sf"/>
</dbReference>
<dbReference type="EMBL" id="JBBKZS010000001">
    <property type="protein sequence ID" value="MEJ8853355.1"/>
    <property type="molecule type" value="Genomic_DNA"/>
</dbReference>
<evidence type="ECO:0000313" key="6">
    <source>
        <dbReference type="Proteomes" id="UP001367030"/>
    </source>
</evidence>
<dbReference type="RefSeq" id="WP_340333449.1">
    <property type="nucleotide sequence ID" value="NZ_JBBKZS010000001.1"/>
</dbReference>
<accession>A0ABU8X2P8</accession>
<evidence type="ECO:0000259" key="4">
    <source>
        <dbReference type="PROSITE" id="PS01124"/>
    </source>
</evidence>
<evidence type="ECO:0000313" key="5">
    <source>
        <dbReference type="EMBL" id="MEJ8853355.1"/>
    </source>
</evidence>
<name>A0ABU8X2P8_9BURK</name>
<reference evidence="5 6" key="1">
    <citation type="submission" date="2024-03" db="EMBL/GenBank/DDBJ databases">
        <title>Novel species of the genus Variovorax.</title>
        <authorList>
            <person name="Liu Q."/>
            <person name="Xin Y.-H."/>
        </authorList>
    </citation>
    <scope>NUCLEOTIDE SEQUENCE [LARGE SCALE GENOMIC DNA]</scope>
    <source>
        <strain evidence="5 6">KACC 18901</strain>
    </source>
</reference>
<keyword evidence="3" id="KW-0804">Transcription</keyword>
<dbReference type="InterPro" id="IPR018062">
    <property type="entry name" value="HTH_AraC-typ_CS"/>
</dbReference>
<dbReference type="InterPro" id="IPR035418">
    <property type="entry name" value="AraC-bd_2"/>
</dbReference>
<dbReference type="SUPFAM" id="SSF46689">
    <property type="entry name" value="Homeodomain-like"/>
    <property type="match status" value="2"/>
</dbReference>
<dbReference type="PROSITE" id="PS01124">
    <property type="entry name" value="HTH_ARAC_FAMILY_2"/>
    <property type="match status" value="1"/>
</dbReference>
<dbReference type="Pfam" id="PF14525">
    <property type="entry name" value="AraC_binding_2"/>
    <property type="match status" value="1"/>
</dbReference>
<proteinExistence type="predicted"/>
<evidence type="ECO:0000256" key="3">
    <source>
        <dbReference type="ARBA" id="ARBA00023163"/>
    </source>
</evidence>
<dbReference type="PROSITE" id="PS00041">
    <property type="entry name" value="HTH_ARAC_FAMILY_1"/>
    <property type="match status" value="1"/>
</dbReference>
<keyword evidence="2" id="KW-0238">DNA-binding</keyword>
<organism evidence="5 6">
    <name type="scientific">Variovorax robiniae</name>
    <dbReference type="NCBI Taxonomy" id="1836199"/>
    <lineage>
        <taxon>Bacteria</taxon>
        <taxon>Pseudomonadati</taxon>
        <taxon>Pseudomonadota</taxon>
        <taxon>Betaproteobacteria</taxon>
        <taxon>Burkholderiales</taxon>
        <taxon>Comamonadaceae</taxon>
        <taxon>Variovorax</taxon>
    </lineage>
</organism>
<evidence type="ECO:0000256" key="2">
    <source>
        <dbReference type="ARBA" id="ARBA00023125"/>
    </source>
</evidence>
<protein>
    <submittedName>
        <fullName evidence="5">AraC family transcriptional regulator</fullName>
    </submittedName>
</protein>
<dbReference type="Proteomes" id="UP001367030">
    <property type="component" value="Unassembled WGS sequence"/>
</dbReference>
<dbReference type="Gene3D" id="1.10.10.60">
    <property type="entry name" value="Homeodomain-like"/>
    <property type="match status" value="1"/>
</dbReference>
<dbReference type="Pfam" id="PF12833">
    <property type="entry name" value="HTH_18"/>
    <property type="match status" value="1"/>
</dbReference>
<gene>
    <name evidence="5" type="ORF">WKW79_02170</name>
</gene>
<dbReference type="PANTHER" id="PTHR46796">
    <property type="entry name" value="HTH-TYPE TRANSCRIPTIONAL ACTIVATOR RHAS-RELATED"/>
    <property type="match status" value="1"/>
</dbReference>
<comment type="caution">
    <text evidence="5">The sequence shown here is derived from an EMBL/GenBank/DDBJ whole genome shotgun (WGS) entry which is preliminary data.</text>
</comment>
<dbReference type="InterPro" id="IPR018060">
    <property type="entry name" value="HTH_AraC"/>
</dbReference>
<sequence length="323" mass="35302">MALAHVHTRDLDEAIQAVGEVYCEHELALDRKARAIDTTLDVSAPIVRLRYGAPVHVDAGNFPDLFLVMRCLDGAGSVRQGGRRAVWQPGQTVPVSANVGTDFDFGATFSQATIKPDAQKLEALCSGWLGRPLDESLRFELRPFSEGLERIWGSTLALLETTGSVSLPPVAEASLQEFLLTLLLQCHPHNFSEELARPSQPGPMPSRLVRRAEAYMQEHAARPLTIAEVARELGVSVRALQFAFQAARNSTPMSCLRKVRLERARQALLQATQATTITDVALQNGFFHLGRFSALYKSSFGESPKATLARVMRRAGAITSPAC</sequence>